<dbReference type="InterPro" id="IPR011989">
    <property type="entry name" value="ARM-like"/>
</dbReference>
<feature type="region of interest" description="Disordered" evidence="1">
    <location>
        <begin position="219"/>
        <end position="239"/>
    </location>
</feature>
<proteinExistence type="predicted"/>
<gene>
    <name evidence="2" type="ORF">LXN57_16955</name>
</gene>
<dbReference type="SMART" id="SM00567">
    <property type="entry name" value="EZ_HEAT"/>
    <property type="match status" value="3"/>
</dbReference>
<dbReference type="InterPro" id="IPR004155">
    <property type="entry name" value="PBS_lyase_HEAT"/>
</dbReference>
<accession>A0ABT0Y073</accession>
<protein>
    <submittedName>
        <fullName evidence="2">HEAT repeat domain-containing protein</fullName>
    </submittedName>
</protein>
<evidence type="ECO:0000256" key="1">
    <source>
        <dbReference type="SAM" id="MobiDB-lite"/>
    </source>
</evidence>
<dbReference type="InterPro" id="IPR027417">
    <property type="entry name" value="P-loop_NTPase"/>
</dbReference>
<dbReference type="RefSeq" id="WP_251799135.1">
    <property type="nucleotide sequence ID" value="NZ_JAMQOL010000021.1"/>
</dbReference>
<organism evidence="2 3">
    <name type="scientific">Paractinoplanes hotanensis</name>
    <dbReference type="NCBI Taxonomy" id="2906497"/>
    <lineage>
        <taxon>Bacteria</taxon>
        <taxon>Bacillati</taxon>
        <taxon>Actinomycetota</taxon>
        <taxon>Actinomycetes</taxon>
        <taxon>Micromonosporales</taxon>
        <taxon>Micromonosporaceae</taxon>
        <taxon>Paractinoplanes</taxon>
    </lineage>
</organism>
<dbReference type="EMBL" id="JAMQOL010000021">
    <property type="protein sequence ID" value="MCM4079265.1"/>
    <property type="molecule type" value="Genomic_DNA"/>
</dbReference>
<dbReference type="InterPro" id="IPR016024">
    <property type="entry name" value="ARM-type_fold"/>
</dbReference>
<dbReference type="Gene3D" id="3.40.50.300">
    <property type="entry name" value="P-loop containing nucleotide triphosphate hydrolases"/>
    <property type="match status" value="1"/>
</dbReference>
<name>A0ABT0Y073_9ACTN</name>
<evidence type="ECO:0000313" key="2">
    <source>
        <dbReference type="EMBL" id="MCM4079265.1"/>
    </source>
</evidence>
<evidence type="ECO:0000313" key="3">
    <source>
        <dbReference type="Proteomes" id="UP001523216"/>
    </source>
</evidence>
<dbReference type="PANTHER" id="PTHR46312">
    <property type="entry name" value="NACHT DOMAIN-CONTAINING PROTEIN"/>
    <property type="match status" value="1"/>
</dbReference>
<dbReference type="Pfam" id="PF13646">
    <property type="entry name" value="HEAT_2"/>
    <property type="match status" value="2"/>
</dbReference>
<reference evidence="2 3" key="1">
    <citation type="submission" date="2022-06" db="EMBL/GenBank/DDBJ databases">
        <title>Actinoplanes abujensis sp. nov., isolated from Nigerian arid soil.</title>
        <authorList>
            <person name="Ding P."/>
        </authorList>
    </citation>
    <scope>NUCLEOTIDE SEQUENCE [LARGE SCALE GENOMIC DNA]</scope>
    <source>
        <strain evidence="3">TRM88002</strain>
    </source>
</reference>
<comment type="caution">
    <text evidence="2">The sequence shown here is derived from an EMBL/GenBank/DDBJ whole genome shotgun (WGS) entry which is preliminary data.</text>
</comment>
<dbReference type="Proteomes" id="UP001523216">
    <property type="component" value="Unassembled WGS sequence"/>
</dbReference>
<dbReference type="SUPFAM" id="SSF48371">
    <property type="entry name" value="ARM repeat"/>
    <property type="match status" value="1"/>
</dbReference>
<dbReference type="PANTHER" id="PTHR46312:SF2">
    <property type="entry name" value="NUCLEOTIDE-BINDING OLIGOMERIZATION DOMAIN-CONTAINING PROTEIN 2-LIKE"/>
    <property type="match status" value="1"/>
</dbReference>
<dbReference type="Gene3D" id="1.25.10.10">
    <property type="entry name" value="Leucine-rich Repeat Variant"/>
    <property type="match status" value="3"/>
</dbReference>
<sequence length="1226" mass="133473">MADNVLVELGLSALGNVIADTVVAGSRAIHKRLKPDEERAALRAVVVQASADAFSAARQRETDAEDEWLDDVAAQWAPAFTADVVAQLMAVIVEPSDESRRRFGEVIREALEGAGCDLGTLERTISVDEFAHEFPAALWRELKLAALTQAELRDLVQLLFAQRTEHRASGHAPAGPRDYQRDLAAYLQAVLTEAREALPEFLTPGRAANLDQRVRVRVESRMSDRNTDSGDERTDRTYQPPVEFAGLPAAAADQQQPWEELRESAHRIVVLADPGLGKSWLVRTETIRLALVALDSIDEGRTAVLPVPLRAEQLTTVGGRSLGEVVVQHLAGSLPDRSRQQFAEQVDAGHVHLLVDGLDEVPNEADRQAVRAALVNWSRRPGVRRWIVTSRIAGYTGAIMRESTKVELLSLTDDQVCAYVRAWALPAAAEGQLLAALKDPAVSGMARIPLLLAMLCSLSGDLSGGEEIPRTRTALYERVLRWFLRRPHRAPHSDDHEAWLELIAGVAFHFANRDSGWADLMPRSELVRAVRAQPTFTELGASPDRLVEQLSVDLGLLVPEGDTAAGRRPRFLFVHRTFAEYLVARHLAGLAEDRRWAIVERHLWFDPEWLQVIAMLGGLLEPADVRELVERLLEVEDDAFRQAWLMTIRVVSEHSPSGDLLDPQSLHAGLTSALGHPSLRWSVVTALTGIPVLAPAVVRTLLRLTESGDAEVRIAAISSLARADKPDPVAHLVVCLHDEHDRVAAEAAASLTGRTSQAAVDALVSEAMSEQSLVARDCVRALVALPRDRRVQAIEPYLRTECTAAAFTILKGAGPVALPLILGGLEAEDPEVFVAAAEAVDGPLDPLVEEVLLRRLSEDDAVAQAACATLGRSGSQDPIFVEAYLRQVIDVSENSSPWRQETGPTAPTAALIGELVARLGGSAGVPRRKAAQVLSVLRPDGIDSALGQLLDSGDPKVIEAALEVAVGRNDHELFDRVTGLLDHPSGAVRQRALRLVIERDPQNLDELLLMGLEDPDARVRLLAAEACVGRVDSRIVPALLERLRLPDEHLSVVVAVIDALKDRDEPGVRAALLACLHRESDGPGFAPMHLGPPIHVAAARALVKDEPEAVLTAVKAHARPEDGYVGREDAAVLTRCRAPGALDLLLNIKREGWRKAGIAASNALRSRPFPEDLVTIVDRLGDFQPRAQRDLLNVSYALAVQHYRTLPEIDRSRVRAGLTTALQRLA</sequence>
<keyword evidence="3" id="KW-1185">Reference proteome</keyword>
<feature type="compositionally biased region" description="Basic and acidic residues" evidence="1">
    <location>
        <begin position="219"/>
        <end position="236"/>
    </location>
</feature>